<organism evidence="1">
    <name type="scientific">Triticum urartu</name>
    <name type="common">Red wild einkorn</name>
    <name type="synonym">Crithodium urartu</name>
    <dbReference type="NCBI Taxonomy" id="4572"/>
    <lineage>
        <taxon>Eukaryota</taxon>
        <taxon>Viridiplantae</taxon>
        <taxon>Streptophyta</taxon>
        <taxon>Embryophyta</taxon>
        <taxon>Tracheophyta</taxon>
        <taxon>Spermatophyta</taxon>
        <taxon>Magnoliopsida</taxon>
        <taxon>Liliopsida</taxon>
        <taxon>Poales</taxon>
        <taxon>Poaceae</taxon>
        <taxon>BOP clade</taxon>
        <taxon>Pooideae</taxon>
        <taxon>Triticodae</taxon>
        <taxon>Triticeae</taxon>
        <taxon>Triticinae</taxon>
        <taxon>Triticum</taxon>
    </lineage>
</organism>
<gene>
    <name evidence="1" type="ORF">TRIUR3_33576</name>
</gene>
<accession>M7ZP84</accession>
<proteinExistence type="predicted"/>
<dbReference type="AlphaFoldDB" id="M7ZP84"/>
<reference evidence="1" key="1">
    <citation type="journal article" date="2013" name="Nature">
        <title>Draft genome of the wheat A-genome progenitor Triticum urartu.</title>
        <authorList>
            <person name="Ling H.Q."/>
            <person name="Zhao S."/>
            <person name="Liu D."/>
            <person name="Wang J."/>
            <person name="Sun H."/>
            <person name="Zhang C."/>
            <person name="Fan H."/>
            <person name="Li D."/>
            <person name="Dong L."/>
            <person name="Tao Y."/>
            <person name="Gao C."/>
            <person name="Wu H."/>
            <person name="Li Y."/>
            <person name="Cui Y."/>
            <person name="Guo X."/>
            <person name="Zheng S."/>
            <person name="Wang B."/>
            <person name="Yu K."/>
            <person name="Liang Q."/>
            <person name="Yang W."/>
            <person name="Lou X."/>
            <person name="Chen J."/>
            <person name="Feng M."/>
            <person name="Jian J."/>
            <person name="Zhang X."/>
            <person name="Luo G."/>
            <person name="Jiang Y."/>
            <person name="Liu J."/>
            <person name="Wang Z."/>
            <person name="Sha Y."/>
            <person name="Zhang B."/>
            <person name="Wu H."/>
            <person name="Tang D."/>
            <person name="Shen Q."/>
            <person name="Xue P."/>
            <person name="Zou S."/>
            <person name="Wang X."/>
            <person name="Liu X."/>
            <person name="Wang F."/>
            <person name="Yang Y."/>
            <person name="An X."/>
            <person name="Dong Z."/>
            <person name="Zhang K."/>
            <person name="Zhang X."/>
            <person name="Luo M.C."/>
            <person name="Dvorak J."/>
            <person name="Tong Y."/>
            <person name="Wang J."/>
            <person name="Yang H."/>
            <person name="Li Z."/>
            <person name="Wang D."/>
            <person name="Zhang A."/>
            <person name="Wang J."/>
        </authorList>
    </citation>
    <scope>NUCLEOTIDE SEQUENCE</scope>
</reference>
<evidence type="ECO:0000313" key="1">
    <source>
        <dbReference type="EMBL" id="EMS54165.1"/>
    </source>
</evidence>
<dbReference type="EMBL" id="KD185333">
    <property type="protein sequence ID" value="EMS54165.1"/>
    <property type="molecule type" value="Genomic_DNA"/>
</dbReference>
<sequence length="86" mass="9045">MAPFPATAAMAEHEEVLPFDHNLHHPVEIASFEQTSNVAAKFAGGTSAEFAGGTSAGFAGGTRTPAESCDGYTRGEFLCRITRKTI</sequence>
<name>M7ZP84_TRIUA</name>
<protein>
    <submittedName>
        <fullName evidence="1">Uncharacterized protein</fullName>
    </submittedName>
</protein>